<dbReference type="CDD" id="cd11301">
    <property type="entry name" value="Fut1_Fut2_like"/>
    <property type="match status" value="1"/>
</dbReference>
<dbReference type="AlphaFoldDB" id="A0A6C0KW91"/>
<dbReference type="PANTHER" id="PTHR11927">
    <property type="entry name" value="GALACTOSIDE 2-L-FUCOSYLTRANSFERASE"/>
    <property type="match status" value="1"/>
</dbReference>
<dbReference type="GO" id="GO:0008107">
    <property type="term" value="F:galactoside 2-alpha-L-fucosyltransferase activity"/>
    <property type="evidence" value="ECO:0007669"/>
    <property type="project" value="InterPro"/>
</dbReference>
<accession>A0A6C0KW91</accession>
<dbReference type="Pfam" id="PF01531">
    <property type="entry name" value="Glyco_transf_11"/>
    <property type="match status" value="1"/>
</dbReference>
<dbReference type="GO" id="GO:0016020">
    <property type="term" value="C:membrane"/>
    <property type="evidence" value="ECO:0007669"/>
    <property type="project" value="InterPro"/>
</dbReference>
<proteinExistence type="predicted"/>
<evidence type="ECO:0008006" key="4">
    <source>
        <dbReference type="Google" id="ProtNLM"/>
    </source>
</evidence>
<dbReference type="EMBL" id="MN741004">
    <property type="protein sequence ID" value="QHU22252.1"/>
    <property type="molecule type" value="Genomic_DNA"/>
</dbReference>
<dbReference type="InterPro" id="IPR002516">
    <property type="entry name" value="Glyco_trans_11"/>
</dbReference>
<organism evidence="3">
    <name type="scientific">viral metagenome</name>
    <dbReference type="NCBI Taxonomy" id="1070528"/>
    <lineage>
        <taxon>unclassified sequences</taxon>
        <taxon>metagenomes</taxon>
        <taxon>organismal metagenomes</taxon>
    </lineage>
</organism>
<protein>
    <recommendedName>
        <fullName evidence="4">Glycosyltransferase</fullName>
    </recommendedName>
</protein>
<sequence length="284" mass="32556">MSSWQQGSGQIDIVPRNRIQTTRSGRLVSVHMGGGIGNRLFQIMAGLGYAERTGRQFVFYEEHMTHNPHTNPRATKELLLALFPRVKVHRERMRWNQCVEEKGSHYSHNTIPDISGSIVLHGYFQNFEYFPVGVRDSWTVPRPKECRYDCSGLDFAHTYFVHFRLGDYVDSEFDMDKRPYYTEAVRSIRAADPVATFLVFSDQPAKLKLEDYGLMTEDVRIVPPFIGIWESLYLMSRCSGAICANSSFSWFGAFGIRGNGPIFMPAIWSRLHTSCPNPPWVQSL</sequence>
<evidence type="ECO:0000256" key="2">
    <source>
        <dbReference type="ARBA" id="ARBA00022679"/>
    </source>
</evidence>
<keyword evidence="2" id="KW-0808">Transferase</keyword>
<dbReference type="GO" id="GO:0005975">
    <property type="term" value="P:carbohydrate metabolic process"/>
    <property type="evidence" value="ECO:0007669"/>
    <property type="project" value="InterPro"/>
</dbReference>
<evidence type="ECO:0000256" key="1">
    <source>
        <dbReference type="ARBA" id="ARBA00022676"/>
    </source>
</evidence>
<reference evidence="3" key="1">
    <citation type="journal article" date="2020" name="Nature">
        <title>Giant virus diversity and host interactions through global metagenomics.</title>
        <authorList>
            <person name="Schulz F."/>
            <person name="Roux S."/>
            <person name="Paez-Espino D."/>
            <person name="Jungbluth S."/>
            <person name="Walsh D.A."/>
            <person name="Denef V.J."/>
            <person name="McMahon K.D."/>
            <person name="Konstantinidis K.T."/>
            <person name="Eloe-Fadrosh E.A."/>
            <person name="Kyrpides N.C."/>
            <person name="Woyke T."/>
        </authorList>
    </citation>
    <scope>NUCLEOTIDE SEQUENCE</scope>
    <source>
        <strain evidence="3">GVMAG-S-3300013286-35</strain>
    </source>
</reference>
<keyword evidence="1" id="KW-0328">Glycosyltransferase</keyword>
<name>A0A6C0KW91_9ZZZZ</name>
<evidence type="ECO:0000313" key="3">
    <source>
        <dbReference type="EMBL" id="QHU22252.1"/>
    </source>
</evidence>
<dbReference type="PANTHER" id="PTHR11927:SF9">
    <property type="entry name" value="L-FUCOSYLTRANSFERASE"/>
    <property type="match status" value="1"/>
</dbReference>